<evidence type="ECO:0000259" key="2">
    <source>
        <dbReference type="Pfam" id="PF13579"/>
    </source>
</evidence>
<protein>
    <submittedName>
        <fullName evidence="3">Glycosyltransferase</fullName>
    </submittedName>
</protein>
<organism evidence="3">
    <name type="scientific">Magnetospirillum gryphiswaldense</name>
    <dbReference type="NCBI Taxonomy" id="55518"/>
    <lineage>
        <taxon>Bacteria</taxon>
        <taxon>Pseudomonadati</taxon>
        <taxon>Pseudomonadota</taxon>
        <taxon>Alphaproteobacteria</taxon>
        <taxon>Rhodospirillales</taxon>
        <taxon>Rhodospirillaceae</taxon>
        <taxon>Magnetospirillum</taxon>
    </lineage>
</organism>
<gene>
    <name evidence="3" type="ORF">MGR_1183</name>
</gene>
<dbReference type="GO" id="GO:0016758">
    <property type="term" value="F:hexosyltransferase activity"/>
    <property type="evidence" value="ECO:0007669"/>
    <property type="project" value="TreeGrafter"/>
</dbReference>
<evidence type="ECO:0000313" key="3">
    <source>
        <dbReference type="EMBL" id="CAM76653.1"/>
    </source>
</evidence>
<dbReference type="EMBL" id="CU459003">
    <property type="protein sequence ID" value="CAM76653.1"/>
    <property type="molecule type" value="Genomic_DNA"/>
</dbReference>
<keyword evidence="3" id="KW-0808">Transferase</keyword>
<dbReference type="PANTHER" id="PTHR45947">
    <property type="entry name" value="SULFOQUINOVOSYL TRANSFERASE SQD2"/>
    <property type="match status" value="1"/>
</dbReference>
<dbReference type="RefSeq" id="WP_106003046.1">
    <property type="nucleotide sequence ID" value="NZ_CP027527.1"/>
</dbReference>
<feature type="domain" description="Glycosyl transferase family 1" evidence="1">
    <location>
        <begin position="187"/>
        <end position="332"/>
    </location>
</feature>
<dbReference type="Pfam" id="PF13579">
    <property type="entry name" value="Glyco_trans_4_4"/>
    <property type="match status" value="1"/>
</dbReference>
<dbReference type="CDD" id="cd03801">
    <property type="entry name" value="GT4_PimA-like"/>
    <property type="match status" value="1"/>
</dbReference>
<name>A4U196_9PROT</name>
<dbReference type="InterPro" id="IPR001296">
    <property type="entry name" value="Glyco_trans_1"/>
</dbReference>
<reference evidence="3" key="1">
    <citation type="journal article" date="2007" name="J. Bacteriol.">
        <title>Comparative genome analysis of four magnetotactic bacteria reveals a complex set of group-specific genes implicated in magnetosome biomineralization and function.</title>
        <authorList>
            <person name="Richter M."/>
            <person name="Kube M."/>
            <person name="Bazylinski D.A."/>
            <person name="Lombardot T."/>
            <person name="Gloeckner F.O."/>
            <person name="Reinhardt R."/>
            <person name="Schueler D."/>
        </authorList>
    </citation>
    <scope>NUCLEOTIDE SEQUENCE</scope>
    <source>
        <strain evidence="3">MSR-1</strain>
    </source>
</reference>
<proteinExistence type="predicted"/>
<accession>A4U196</accession>
<feature type="domain" description="Glycosyltransferase subfamily 4-like N-terminal" evidence="2">
    <location>
        <begin position="56"/>
        <end position="168"/>
    </location>
</feature>
<dbReference type="SUPFAM" id="SSF53756">
    <property type="entry name" value="UDP-Glycosyltransferase/glycogen phosphorylase"/>
    <property type="match status" value="1"/>
</dbReference>
<dbReference type="InterPro" id="IPR050194">
    <property type="entry name" value="Glycosyltransferase_grp1"/>
</dbReference>
<dbReference type="Gene3D" id="3.40.50.2000">
    <property type="entry name" value="Glycogen Phosphorylase B"/>
    <property type="match status" value="2"/>
</dbReference>
<dbReference type="PANTHER" id="PTHR45947:SF3">
    <property type="entry name" value="SULFOQUINOVOSYL TRANSFERASE SQD2"/>
    <property type="match status" value="1"/>
</dbReference>
<dbReference type="InterPro" id="IPR028098">
    <property type="entry name" value="Glyco_trans_4-like_N"/>
</dbReference>
<dbReference type="Pfam" id="PF00534">
    <property type="entry name" value="Glycos_transf_1"/>
    <property type="match status" value="1"/>
</dbReference>
<sequence>MTTRLLYLVSHPIQYQAPLLRLISGQSDIVLRVIFERDTSDGYFDPGFGRAVCWDVPLRQGYDSLTAAEADLEREIAVADVIWMHGWQGAWMRRALALAKKLNKPVLMRGENTDAAMPDGSGWRGLAKRLYLRWLFRHITVFLAVGSDNRGYYLRRGIAQDRIFPMPYAVDNDTFAQCAIQADTADLRLKLGIAPNRPVILFAGKLMPRKHPHTLLEAWRHSSWGGQAPVLLFVGDGIMAAQLHQHAGTDVIFAGFRNQAELPAFYALADIFVLASEAEPWGLAVNEAMASGTAVIVGDRVGCAADLVTPDCGAVVPAGDVQALATAMVELLPRAGDAGRAAARRIMQWDFAADIAGLRQALAWLKNTPCA</sequence>
<evidence type="ECO:0000259" key="1">
    <source>
        <dbReference type="Pfam" id="PF00534"/>
    </source>
</evidence>
<dbReference type="AlphaFoldDB" id="A4U196"/>